<keyword evidence="3" id="KW-0963">Cytoplasm</keyword>
<dbReference type="InterPro" id="IPR027640">
    <property type="entry name" value="Kinesin-like_fam"/>
</dbReference>
<dbReference type="GO" id="GO:0005874">
    <property type="term" value="C:microtubule"/>
    <property type="evidence" value="ECO:0007669"/>
    <property type="project" value="UniProtKB-KW"/>
</dbReference>
<evidence type="ECO:0000256" key="2">
    <source>
        <dbReference type="ARBA" id="ARBA00004316"/>
    </source>
</evidence>
<dbReference type="Pfam" id="PF25764">
    <property type="entry name" value="KIF21A_4th"/>
    <property type="match status" value="1"/>
</dbReference>
<dbReference type="InterPro" id="IPR027417">
    <property type="entry name" value="P-loop_NTPase"/>
</dbReference>
<name>A0A1B0DNE0_PHLPP</name>
<keyword evidence="6" id="KW-0493">Microtubule</keyword>
<feature type="compositionally biased region" description="Polar residues" evidence="16">
    <location>
        <begin position="1052"/>
        <end position="1062"/>
    </location>
</feature>
<protein>
    <submittedName>
        <fullName evidence="17">Uncharacterized protein</fullName>
    </submittedName>
</protein>
<feature type="region of interest" description="Disordered" evidence="16">
    <location>
        <begin position="1000"/>
        <end position="1127"/>
    </location>
</feature>
<keyword evidence="7" id="KW-0677">Repeat</keyword>
<keyword evidence="10 15" id="KW-0175">Coiled coil</keyword>
<dbReference type="InterPro" id="IPR001752">
    <property type="entry name" value="Kinesin_motor_dom"/>
</dbReference>
<feature type="compositionally biased region" description="Acidic residues" evidence="16">
    <location>
        <begin position="550"/>
        <end position="560"/>
    </location>
</feature>
<dbReference type="EMBL" id="AJVK01007518">
    <property type="status" value="NOT_ANNOTATED_CDS"/>
    <property type="molecule type" value="Genomic_DNA"/>
</dbReference>
<dbReference type="SUPFAM" id="SSF52540">
    <property type="entry name" value="P-loop containing nucleoside triphosphate hydrolases"/>
    <property type="match status" value="1"/>
</dbReference>
<keyword evidence="12" id="KW-0206">Cytoskeleton</keyword>
<dbReference type="GO" id="GO:0042995">
    <property type="term" value="C:cell projection"/>
    <property type="evidence" value="ECO:0007669"/>
    <property type="project" value="UniProtKB-SubCell"/>
</dbReference>
<dbReference type="Proteomes" id="UP000092462">
    <property type="component" value="Unassembled WGS sequence"/>
</dbReference>
<dbReference type="InterPro" id="IPR036961">
    <property type="entry name" value="Kinesin_motor_dom_sf"/>
</dbReference>
<evidence type="ECO:0000256" key="10">
    <source>
        <dbReference type="ARBA" id="ARBA00023054"/>
    </source>
</evidence>
<feature type="binding site" evidence="14">
    <location>
        <begin position="92"/>
        <end position="99"/>
    </location>
    <ligand>
        <name>ATP</name>
        <dbReference type="ChEBI" id="CHEBI:30616"/>
    </ligand>
</feature>
<evidence type="ECO:0000256" key="7">
    <source>
        <dbReference type="ARBA" id="ARBA00022737"/>
    </source>
</evidence>
<sequence length="1127" mass="126870">MRIMSKSFLFHVYSSYRYRIRPQIPREIIDMCRVCTQVTPNEPQVLLGTDKAFTYDFVFDMDATQAEIYDKCVEKLIEGALRGYNATVLAYGQTGSGKTYTMGTGFDREILELQEGIIPRAVRHLFSGIEDVQTRGEDSSGVVVGPVQFSVAAQFMELYNEEIIDLLDPYNKGKVYKIHEDPSGGISVAGATIKPISGPQDALRCLQQGALARTTASTQMNAQSSRSHALFTILIRRQRVMSAEESGMPDGDLETLTSKFHFVDLAGSERLKRTGATGERAREGISINCGLLSLGNVISALGDKSKKASHIPYRDSKLTRLLQDSLGGNSQTVMIACVSPSDRDFMETLNTLKYANRARNIKNRVQINQDQSSRTISQLRREIAALQLELLEYKQGKRSVDAEGNPAISDTFHENAMLLQDNKRLQQRLKAMQESVNALTERNAELMSEKTIAGWGSIGDSDRAMSEMVAGYLKEIEKLKAKLIESDQMCQQLTKATNSPRNINKNLFYNDIDADDVLTLAKREIEKERELLMSRSLPGLDDTNNQNVENDSDSDSDTESDDKTGEMQAELNDISSDIELKTKLIEQLELSQLRMRRMQEHYEEKLNVLSAKIADTQRERDKVLANMGSGHPSGQQSDKVRKVKDEYEKKLSEMQRELRKLQAAQKEHRRQQRELQMQEAQLKSLRNELTELKSNKIKLIRRMNEETKRHNEEDSRKAREIAQLRKEARKHQNTIKSLQAQGAAKDQVLKRKTEQVSALRRVQRIPLSVKASGRVNGRKHLEDFSVRQARLKWESLQRTISRAARSRQAVVELERELERLLHDRETLSHDLTNIRRRQKVLPTPELASEEDDITSNLNYIQENITQVQHAIMELEEGKESATEALSMQNILESVRSVEEAKFFMERLCGAAIAQTCDVAITEMRLKEREALLNEVQQDSSIQQQLLQHVLAQTPVNFGESCTGSSSNAGRHSPTNSISSTSTFDIPPNASILAEYSRDVNNGFSPSSSRSPSPGLDTDSTRSSTKMTKVRRLKALPQELLFGSSNEKDDSMTRSYHLQQESGRSFIPISRVPSAPGSLKGLQPNPAPQSLRPPISPLFPRKSFDTGATPLSPRLTRRPFPNKASPGL</sequence>
<dbReference type="GO" id="GO:0051231">
    <property type="term" value="P:spindle elongation"/>
    <property type="evidence" value="ECO:0007669"/>
    <property type="project" value="TreeGrafter"/>
</dbReference>
<dbReference type="GO" id="GO:0007052">
    <property type="term" value="P:mitotic spindle organization"/>
    <property type="evidence" value="ECO:0007669"/>
    <property type="project" value="TreeGrafter"/>
</dbReference>
<keyword evidence="13" id="KW-0966">Cell projection</keyword>
<evidence type="ECO:0000256" key="12">
    <source>
        <dbReference type="ARBA" id="ARBA00023212"/>
    </source>
</evidence>
<evidence type="ECO:0000313" key="18">
    <source>
        <dbReference type="Proteomes" id="UP000092462"/>
    </source>
</evidence>
<feature type="compositionally biased region" description="Low complexity" evidence="16">
    <location>
        <begin position="1004"/>
        <end position="1013"/>
    </location>
</feature>
<dbReference type="GO" id="GO:0007018">
    <property type="term" value="P:microtubule-based movement"/>
    <property type="evidence" value="ECO:0007669"/>
    <property type="project" value="InterPro"/>
</dbReference>
<comment type="similarity">
    <text evidence="14">Belongs to the TRAFAC class myosin-kinesin ATPase superfamily. Kinesin family.</text>
</comment>
<comment type="subcellular location">
    <subcellularLocation>
        <location evidence="2">Cell projection</location>
    </subcellularLocation>
    <subcellularLocation>
        <location evidence="1">Cytoplasm</location>
        <location evidence="1">Cytoskeleton</location>
    </subcellularLocation>
</comment>
<feature type="coiled-coil region" evidence="15">
    <location>
        <begin position="599"/>
        <end position="741"/>
    </location>
</feature>
<dbReference type="CDD" id="cd22248">
    <property type="entry name" value="Rcc_KIF21"/>
    <property type="match status" value="1"/>
</dbReference>
<evidence type="ECO:0000256" key="11">
    <source>
        <dbReference type="ARBA" id="ARBA00023175"/>
    </source>
</evidence>
<organism evidence="17 18">
    <name type="scientific">Phlebotomus papatasi</name>
    <name type="common">Sandfly</name>
    <dbReference type="NCBI Taxonomy" id="29031"/>
    <lineage>
        <taxon>Eukaryota</taxon>
        <taxon>Metazoa</taxon>
        <taxon>Ecdysozoa</taxon>
        <taxon>Arthropoda</taxon>
        <taxon>Hexapoda</taxon>
        <taxon>Insecta</taxon>
        <taxon>Pterygota</taxon>
        <taxon>Neoptera</taxon>
        <taxon>Endopterygota</taxon>
        <taxon>Diptera</taxon>
        <taxon>Nematocera</taxon>
        <taxon>Psychodoidea</taxon>
        <taxon>Psychodidae</taxon>
        <taxon>Phlebotomus</taxon>
        <taxon>Phlebotomus</taxon>
    </lineage>
</organism>
<dbReference type="PROSITE" id="PS50067">
    <property type="entry name" value="KINESIN_MOTOR_2"/>
    <property type="match status" value="1"/>
</dbReference>
<dbReference type="SMART" id="SM00129">
    <property type="entry name" value="KISc"/>
    <property type="match status" value="1"/>
</dbReference>
<accession>A0A1B0DNE0</accession>
<dbReference type="GO" id="GO:0005524">
    <property type="term" value="F:ATP binding"/>
    <property type="evidence" value="ECO:0007669"/>
    <property type="project" value="UniProtKB-UniRule"/>
</dbReference>
<evidence type="ECO:0000256" key="13">
    <source>
        <dbReference type="ARBA" id="ARBA00023273"/>
    </source>
</evidence>
<dbReference type="InterPro" id="IPR056533">
    <property type="entry name" value="KIF21A/B_hel_1"/>
</dbReference>
<dbReference type="Pfam" id="PF23203">
    <property type="entry name" value="KIF21A"/>
    <property type="match status" value="1"/>
</dbReference>
<dbReference type="Gene3D" id="3.40.850.10">
    <property type="entry name" value="Kinesin motor domain"/>
    <property type="match status" value="1"/>
</dbReference>
<reference evidence="17" key="1">
    <citation type="submission" date="2022-08" db="UniProtKB">
        <authorList>
            <consortium name="EnsemblMetazoa"/>
        </authorList>
    </citation>
    <scope>IDENTIFICATION</scope>
    <source>
        <strain evidence="17">Israel</strain>
    </source>
</reference>
<dbReference type="EMBL" id="AJVK01007516">
    <property type="status" value="NOT_ANNOTATED_CDS"/>
    <property type="molecule type" value="Genomic_DNA"/>
</dbReference>
<dbReference type="GO" id="GO:0005875">
    <property type="term" value="C:microtubule associated complex"/>
    <property type="evidence" value="ECO:0007669"/>
    <property type="project" value="TreeGrafter"/>
</dbReference>
<keyword evidence="18" id="KW-1185">Reference proteome</keyword>
<evidence type="ECO:0000313" key="17">
    <source>
        <dbReference type="EnsemblMetazoa" id="PPAI009985-PA"/>
    </source>
</evidence>
<feature type="region of interest" description="Disordered" evidence="16">
    <location>
        <begin position="536"/>
        <end position="565"/>
    </location>
</feature>
<keyword evidence="5" id="KW-0853">WD repeat</keyword>
<dbReference type="EMBL" id="AJVK01007515">
    <property type="status" value="NOT_ANNOTATED_CDS"/>
    <property type="molecule type" value="Genomic_DNA"/>
</dbReference>
<dbReference type="PRINTS" id="PR00380">
    <property type="entry name" value="KINESINHEAVY"/>
</dbReference>
<feature type="coiled-coil region" evidence="15">
    <location>
        <begin position="796"/>
        <end position="837"/>
    </location>
</feature>
<keyword evidence="4" id="KW-0597">Phosphoprotein</keyword>
<dbReference type="EnsemblMetazoa" id="PPAI009985-RA">
    <property type="protein sequence ID" value="PPAI009985-PA"/>
    <property type="gene ID" value="PPAI009985"/>
</dbReference>
<dbReference type="GO" id="GO:0003777">
    <property type="term" value="F:microtubule motor activity"/>
    <property type="evidence" value="ECO:0007669"/>
    <property type="project" value="InterPro"/>
</dbReference>
<dbReference type="PROSITE" id="PS00411">
    <property type="entry name" value="KINESIN_MOTOR_1"/>
    <property type="match status" value="1"/>
</dbReference>
<dbReference type="PANTHER" id="PTHR47969:SF15">
    <property type="entry name" value="CHROMOSOME-ASSOCIATED KINESIN KIF4A-RELATED"/>
    <property type="match status" value="1"/>
</dbReference>
<evidence type="ECO:0000256" key="1">
    <source>
        <dbReference type="ARBA" id="ARBA00004245"/>
    </source>
</evidence>
<dbReference type="Pfam" id="PF00225">
    <property type="entry name" value="Kinesin"/>
    <property type="match status" value="1"/>
</dbReference>
<keyword evidence="9 14" id="KW-0067">ATP-binding</keyword>
<evidence type="ECO:0000256" key="3">
    <source>
        <dbReference type="ARBA" id="ARBA00022490"/>
    </source>
</evidence>
<keyword evidence="11 14" id="KW-0505">Motor protein</keyword>
<dbReference type="InterPro" id="IPR056532">
    <property type="entry name" value="KIF21A/B_hel_2"/>
</dbReference>
<dbReference type="PANTHER" id="PTHR47969">
    <property type="entry name" value="CHROMOSOME-ASSOCIATED KINESIN KIF4A-RELATED"/>
    <property type="match status" value="1"/>
</dbReference>
<evidence type="ECO:0000256" key="9">
    <source>
        <dbReference type="ARBA" id="ARBA00022840"/>
    </source>
</evidence>
<feature type="coiled-coil region" evidence="15">
    <location>
        <begin position="369"/>
        <end position="449"/>
    </location>
</feature>
<evidence type="ECO:0000256" key="5">
    <source>
        <dbReference type="ARBA" id="ARBA00022574"/>
    </source>
</evidence>
<dbReference type="AlphaFoldDB" id="A0A1B0DNE0"/>
<evidence type="ECO:0000256" key="15">
    <source>
        <dbReference type="SAM" id="Coils"/>
    </source>
</evidence>
<dbReference type="FunFam" id="3.40.850.10:FF:000011">
    <property type="entry name" value="Kinesin family member 21A"/>
    <property type="match status" value="1"/>
</dbReference>
<dbReference type="EMBL" id="AJVK01007517">
    <property type="status" value="NOT_ANNOTATED_CDS"/>
    <property type="molecule type" value="Genomic_DNA"/>
</dbReference>
<dbReference type="Pfam" id="PF23204">
    <property type="entry name" value="KIF21A_2nd"/>
    <property type="match status" value="1"/>
</dbReference>
<proteinExistence type="inferred from homology"/>
<evidence type="ECO:0000256" key="16">
    <source>
        <dbReference type="SAM" id="MobiDB-lite"/>
    </source>
</evidence>
<dbReference type="VEuPathDB" id="VectorBase:PPAI009985"/>
<dbReference type="GO" id="GO:0008017">
    <property type="term" value="F:microtubule binding"/>
    <property type="evidence" value="ECO:0007669"/>
    <property type="project" value="InterPro"/>
</dbReference>
<evidence type="ECO:0000256" key="14">
    <source>
        <dbReference type="PROSITE-ProRule" id="PRU00283"/>
    </source>
</evidence>
<dbReference type="VEuPathDB" id="VectorBase:PPAPM1_001351"/>
<evidence type="ECO:0000256" key="8">
    <source>
        <dbReference type="ARBA" id="ARBA00022741"/>
    </source>
</evidence>
<evidence type="ECO:0000256" key="6">
    <source>
        <dbReference type="ARBA" id="ARBA00022701"/>
    </source>
</evidence>
<feature type="region of interest" description="Disordered" evidence="16">
    <location>
        <begin position="960"/>
        <end position="983"/>
    </location>
</feature>
<keyword evidence="8 14" id="KW-0547">Nucleotide-binding</keyword>
<dbReference type="InterPro" id="IPR019821">
    <property type="entry name" value="Kinesin_motor_CS"/>
</dbReference>
<dbReference type="CDD" id="cd01372">
    <property type="entry name" value="KISc_KIF4"/>
    <property type="match status" value="1"/>
</dbReference>
<evidence type="ECO:0000256" key="4">
    <source>
        <dbReference type="ARBA" id="ARBA00022553"/>
    </source>
</evidence>